<keyword evidence="7" id="KW-1015">Disulfide bond</keyword>
<evidence type="ECO:0000313" key="13">
    <source>
        <dbReference type="Proteomes" id="UP001174691"/>
    </source>
</evidence>
<reference evidence="12" key="1">
    <citation type="submission" date="2022-07" db="EMBL/GenBank/DDBJ databases">
        <title>Fungi with potential for degradation of polypropylene.</title>
        <authorList>
            <person name="Gostincar C."/>
        </authorList>
    </citation>
    <scope>NUCLEOTIDE SEQUENCE</scope>
    <source>
        <strain evidence="12">EXF-13287</strain>
    </source>
</reference>
<evidence type="ECO:0000256" key="3">
    <source>
        <dbReference type="ARBA" id="ARBA00022692"/>
    </source>
</evidence>
<evidence type="ECO:0000313" key="12">
    <source>
        <dbReference type="EMBL" id="KAJ9161537.1"/>
    </source>
</evidence>
<evidence type="ECO:0000259" key="11">
    <source>
        <dbReference type="PROSITE" id="PS51914"/>
    </source>
</evidence>
<evidence type="ECO:0000256" key="5">
    <source>
        <dbReference type="ARBA" id="ARBA00022989"/>
    </source>
</evidence>
<dbReference type="AlphaFoldDB" id="A0AA38VSF3"/>
<evidence type="ECO:0000256" key="9">
    <source>
        <dbReference type="SAM" id="Phobius"/>
    </source>
</evidence>
<dbReference type="InterPro" id="IPR009011">
    <property type="entry name" value="Man6P_isomerase_rcpt-bd_dom_sf"/>
</dbReference>
<proteinExistence type="predicted"/>
<dbReference type="PROSITE" id="PS51914">
    <property type="entry name" value="MRH"/>
    <property type="match status" value="1"/>
</dbReference>
<keyword evidence="8" id="KW-0325">Glycoprotein</keyword>
<keyword evidence="6 9" id="KW-0472">Membrane</keyword>
<organism evidence="12 13">
    <name type="scientific">Coniochaeta hoffmannii</name>
    <dbReference type="NCBI Taxonomy" id="91930"/>
    <lineage>
        <taxon>Eukaryota</taxon>
        <taxon>Fungi</taxon>
        <taxon>Dikarya</taxon>
        <taxon>Ascomycota</taxon>
        <taxon>Pezizomycotina</taxon>
        <taxon>Sordariomycetes</taxon>
        <taxon>Sordariomycetidae</taxon>
        <taxon>Coniochaetales</taxon>
        <taxon>Coniochaetaceae</taxon>
        <taxon>Coniochaeta</taxon>
    </lineage>
</organism>
<keyword evidence="4 10" id="KW-0732">Signal</keyword>
<dbReference type="SUPFAM" id="SSF50911">
    <property type="entry name" value="Mannose 6-phosphate receptor domain"/>
    <property type="match status" value="1"/>
</dbReference>
<dbReference type="Proteomes" id="UP001174691">
    <property type="component" value="Unassembled WGS sequence"/>
</dbReference>
<evidence type="ECO:0000256" key="7">
    <source>
        <dbReference type="ARBA" id="ARBA00023157"/>
    </source>
</evidence>
<gene>
    <name evidence="12" type="ORF">NKR19_g2146</name>
</gene>
<evidence type="ECO:0000256" key="4">
    <source>
        <dbReference type="ARBA" id="ARBA00022729"/>
    </source>
</evidence>
<dbReference type="GO" id="GO:0007034">
    <property type="term" value="P:vacuolar transport"/>
    <property type="evidence" value="ECO:0007669"/>
    <property type="project" value="TreeGrafter"/>
</dbReference>
<evidence type="ECO:0000256" key="2">
    <source>
        <dbReference type="ARBA" id="ARBA00022448"/>
    </source>
</evidence>
<feature type="signal peptide" evidence="10">
    <location>
        <begin position="1"/>
        <end position="22"/>
    </location>
</feature>
<dbReference type="GO" id="GO:0000139">
    <property type="term" value="C:Golgi membrane"/>
    <property type="evidence" value="ECO:0007669"/>
    <property type="project" value="UniProtKB-SubCell"/>
</dbReference>
<dbReference type="Pfam" id="PF02157">
    <property type="entry name" value="Man-6-P_recep"/>
    <property type="match status" value="1"/>
</dbReference>
<dbReference type="InterPro" id="IPR028927">
    <property type="entry name" value="Man-6-P_rcpt"/>
</dbReference>
<dbReference type="GO" id="GO:0010008">
    <property type="term" value="C:endosome membrane"/>
    <property type="evidence" value="ECO:0007669"/>
    <property type="project" value="UniProtKB-SubCell"/>
</dbReference>
<dbReference type="Gene3D" id="2.70.130.10">
    <property type="entry name" value="Mannose-6-phosphate receptor binding domain"/>
    <property type="match status" value="1"/>
</dbReference>
<name>A0AA38VSF3_9PEZI</name>
<feature type="domain" description="MRH" evidence="11">
    <location>
        <begin position="65"/>
        <end position="241"/>
    </location>
</feature>
<feature type="transmembrane region" description="Helical" evidence="9">
    <location>
        <begin position="250"/>
        <end position="269"/>
    </location>
</feature>
<keyword evidence="13" id="KW-1185">Reference proteome</keyword>
<sequence length="351" mass="38881">MRLQNPWAVATLLLIASAAASGSPRRDAEKVSTTTSTATAVATPCVATSSSGAFYDLRDDMASPLKEGEKQRAHKGPVEDYSYAKPHDWHYNFTMNICAPVVKTVKDVVGVEKAQWKNISAYYEQGGKTYSLGQLNTTLVPRGSQLVLRYSGGSPCAIGKRKDTRQLHSGASYKDSDHETDAHKINDWAKNEEAVRRKSAIISFRCDREIGNTHPRLSFIEVDEDECTYVFSMLSQHACAKTEPHKAGSVGPGGVFGIIFFVAVAVYLLGGVFYQRTVAHARGWRQLPNYSLWAGIGGFIQDFFIIITSSCARFLPGRRGYGRLSVSPTGRNRNRDDENRLIDQLDEEWDD</sequence>
<dbReference type="GO" id="GO:0005770">
    <property type="term" value="C:late endosome"/>
    <property type="evidence" value="ECO:0007669"/>
    <property type="project" value="TreeGrafter"/>
</dbReference>
<dbReference type="InterPro" id="IPR044865">
    <property type="entry name" value="MRH_dom"/>
</dbReference>
<comment type="subcellular location">
    <subcellularLocation>
        <location evidence="1">Endomembrane system</location>
    </subcellularLocation>
</comment>
<evidence type="ECO:0000256" key="8">
    <source>
        <dbReference type="ARBA" id="ARBA00023180"/>
    </source>
</evidence>
<evidence type="ECO:0000256" key="1">
    <source>
        <dbReference type="ARBA" id="ARBA00004308"/>
    </source>
</evidence>
<feature type="transmembrane region" description="Helical" evidence="9">
    <location>
        <begin position="290"/>
        <end position="315"/>
    </location>
</feature>
<comment type="caution">
    <text evidence="12">The sequence shown here is derived from an EMBL/GenBank/DDBJ whole genome shotgun (WGS) entry which is preliminary data.</text>
</comment>
<keyword evidence="12" id="KW-0675">Receptor</keyword>
<keyword evidence="3 9" id="KW-0812">Transmembrane</keyword>
<evidence type="ECO:0000256" key="6">
    <source>
        <dbReference type="ARBA" id="ARBA00023136"/>
    </source>
</evidence>
<dbReference type="PANTHER" id="PTHR15071:SF0">
    <property type="entry name" value="MANNOSE 6-PHOSPHATE RECEPTOR-LIKE PROTEIN 1"/>
    <property type="match status" value="1"/>
</dbReference>
<dbReference type="PANTHER" id="PTHR15071">
    <property type="entry name" value="MANNOSE-6-PHOSPHATE RECEPTOR FAMILY MEMBER"/>
    <property type="match status" value="1"/>
</dbReference>
<protein>
    <submittedName>
        <fullName evidence="12">Mannose 6-phosphate receptor domain-containing protein</fullName>
    </submittedName>
</protein>
<keyword evidence="5 9" id="KW-1133">Transmembrane helix</keyword>
<evidence type="ECO:0000256" key="10">
    <source>
        <dbReference type="SAM" id="SignalP"/>
    </source>
</evidence>
<feature type="chain" id="PRO_5041318046" evidence="10">
    <location>
        <begin position="23"/>
        <end position="351"/>
    </location>
</feature>
<keyword evidence="2" id="KW-0813">Transport</keyword>
<dbReference type="EMBL" id="JANBVN010000021">
    <property type="protein sequence ID" value="KAJ9161537.1"/>
    <property type="molecule type" value="Genomic_DNA"/>
</dbReference>
<accession>A0AA38VSF3</accession>